<evidence type="ECO:0000313" key="2">
    <source>
        <dbReference type="EMBL" id="NOJ38357.1"/>
    </source>
</evidence>
<accession>A0A7Y4LTL3</accession>
<reference evidence="2 3" key="1">
    <citation type="submission" date="2020-03" db="EMBL/GenBank/DDBJ databases">
        <title>Bradyrhizobium diversity isolated from nodules of Indigofera sp.</title>
        <authorList>
            <person name="Klepa M."/>
            <person name="Helene L."/>
            <person name="Hungria M."/>
        </authorList>
    </citation>
    <scope>NUCLEOTIDE SEQUENCE [LARGE SCALE GENOMIC DNA]</scope>
    <source>
        <strain evidence="2 3">WSM 1791</strain>
    </source>
</reference>
<proteinExistence type="predicted"/>
<sequence length="58" mass="6278">MRSPAQGVRRDQVRGAMVRALRQWLDTHELPAIVTAVLGVIIALSVLIVVGGYLLVTP</sequence>
<dbReference type="RefSeq" id="WP_171577355.1">
    <property type="nucleotide sequence ID" value="NZ_JAAVLX010000001.1"/>
</dbReference>
<keyword evidence="1" id="KW-1133">Transmembrane helix</keyword>
<keyword evidence="1" id="KW-0812">Transmembrane</keyword>
<feature type="transmembrane region" description="Helical" evidence="1">
    <location>
        <begin position="32"/>
        <end position="56"/>
    </location>
</feature>
<protein>
    <submittedName>
        <fullName evidence="2">Uncharacterized protein</fullName>
    </submittedName>
</protein>
<name>A0A7Y4LTL3_9BRAD</name>
<organism evidence="2 3">
    <name type="scientific">Bradyrhizobium australiense</name>
    <dbReference type="NCBI Taxonomy" id="2721161"/>
    <lineage>
        <taxon>Bacteria</taxon>
        <taxon>Pseudomonadati</taxon>
        <taxon>Pseudomonadota</taxon>
        <taxon>Alphaproteobacteria</taxon>
        <taxon>Hyphomicrobiales</taxon>
        <taxon>Nitrobacteraceae</taxon>
        <taxon>Bradyrhizobium</taxon>
    </lineage>
</organism>
<evidence type="ECO:0000313" key="3">
    <source>
        <dbReference type="Proteomes" id="UP000544122"/>
    </source>
</evidence>
<dbReference type="EMBL" id="JAAVLX010000001">
    <property type="protein sequence ID" value="NOJ38357.1"/>
    <property type="molecule type" value="Genomic_DNA"/>
</dbReference>
<dbReference type="Proteomes" id="UP000544122">
    <property type="component" value="Unassembled WGS sequence"/>
</dbReference>
<comment type="caution">
    <text evidence="2">The sequence shown here is derived from an EMBL/GenBank/DDBJ whole genome shotgun (WGS) entry which is preliminary data.</text>
</comment>
<evidence type="ECO:0000256" key="1">
    <source>
        <dbReference type="SAM" id="Phobius"/>
    </source>
</evidence>
<dbReference type="AlphaFoldDB" id="A0A7Y4LTL3"/>
<gene>
    <name evidence="2" type="ORF">HCN58_01765</name>
</gene>
<keyword evidence="1" id="KW-0472">Membrane</keyword>
<keyword evidence="3" id="KW-1185">Reference proteome</keyword>